<protein>
    <submittedName>
        <fullName evidence="2">Uncharacterized protein</fullName>
    </submittedName>
</protein>
<sequence length="142" mass="15655">MKDDDFHALFNAPQRFADEAVFHDRVMRSLNTKTWLRQGLIALSGIIGGLYALMQFVRLPGWTPAAEAEVRAVATRTDSGFEAGLGVGRDLLESAAHSLANGLSRSTEYLTLMQSPLFFWVSFSLCMAIVGLYLVNAREDAL</sequence>
<comment type="caution">
    <text evidence="2">The sequence shown here is derived from an EMBL/GenBank/DDBJ whole genome shotgun (WGS) entry which is preliminary data.</text>
</comment>
<keyword evidence="1" id="KW-1133">Transmembrane helix</keyword>
<feature type="transmembrane region" description="Helical" evidence="1">
    <location>
        <begin position="35"/>
        <end position="54"/>
    </location>
</feature>
<keyword evidence="3" id="KW-1185">Reference proteome</keyword>
<evidence type="ECO:0000256" key="1">
    <source>
        <dbReference type="SAM" id="Phobius"/>
    </source>
</evidence>
<dbReference type="Proteomes" id="UP001214854">
    <property type="component" value="Unassembled WGS sequence"/>
</dbReference>
<organism evidence="2 3">
    <name type="scientific">Asticcacaulis aquaticus</name>
    <dbReference type="NCBI Taxonomy" id="2984212"/>
    <lineage>
        <taxon>Bacteria</taxon>
        <taxon>Pseudomonadati</taxon>
        <taxon>Pseudomonadota</taxon>
        <taxon>Alphaproteobacteria</taxon>
        <taxon>Caulobacterales</taxon>
        <taxon>Caulobacteraceae</taxon>
        <taxon>Asticcacaulis</taxon>
    </lineage>
</organism>
<reference evidence="2 3" key="1">
    <citation type="submission" date="2023-01" db="EMBL/GenBank/DDBJ databases">
        <title>Novel species of the genus Asticcacaulis isolated from rivers.</title>
        <authorList>
            <person name="Lu H."/>
        </authorList>
    </citation>
    <scope>NUCLEOTIDE SEQUENCE [LARGE SCALE GENOMIC DNA]</scope>
    <source>
        <strain evidence="2 3">BYS171W</strain>
    </source>
</reference>
<proteinExistence type="predicted"/>
<name>A0ABT5HPN6_9CAUL</name>
<gene>
    <name evidence="2" type="ORF">PQU92_01965</name>
</gene>
<accession>A0ABT5HPN6</accession>
<evidence type="ECO:0000313" key="2">
    <source>
        <dbReference type="EMBL" id="MDC7682021.1"/>
    </source>
</evidence>
<evidence type="ECO:0000313" key="3">
    <source>
        <dbReference type="Proteomes" id="UP001214854"/>
    </source>
</evidence>
<dbReference type="EMBL" id="JAQQKX010000001">
    <property type="protein sequence ID" value="MDC7682021.1"/>
    <property type="molecule type" value="Genomic_DNA"/>
</dbReference>
<keyword evidence="1" id="KW-0472">Membrane</keyword>
<feature type="transmembrane region" description="Helical" evidence="1">
    <location>
        <begin position="117"/>
        <end position="135"/>
    </location>
</feature>
<keyword evidence="1" id="KW-0812">Transmembrane</keyword>
<dbReference type="RefSeq" id="WP_272746530.1">
    <property type="nucleotide sequence ID" value="NZ_JAQQKX010000001.1"/>
</dbReference>